<dbReference type="EMBL" id="RCHU02000010">
    <property type="protein sequence ID" value="KAL3578962.1"/>
    <property type="molecule type" value="Genomic_DNA"/>
</dbReference>
<reference evidence="1 2" key="1">
    <citation type="journal article" date="2024" name="Plant Biotechnol. J.">
        <title>Genome and CRISPR/Cas9 system of a widespread forest tree (Populus alba) in the world.</title>
        <authorList>
            <person name="Liu Y.J."/>
            <person name="Jiang P.F."/>
            <person name="Han X.M."/>
            <person name="Li X.Y."/>
            <person name="Wang H.M."/>
            <person name="Wang Y.J."/>
            <person name="Wang X.X."/>
            <person name="Zeng Q.Y."/>
        </authorList>
    </citation>
    <scope>NUCLEOTIDE SEQUENCE [LARGE SCALE GENOMIC DNA]</scope>
    <source>
        <strain evidence="2">cv. PAL-ZL1</strain>
    </source>
</reference>
<comment type="caution">
    <text evidence="1">The sequence shown here is derived from an EMBL/GenBank/DDBJ whole genome shotgun (WGS) entry which is preliminary data.</text>
</comment>
<evidence type="ECO:0000313" key="2">
    <source>
        <dbReference type="Proteomes" id="UP000309997"/>
    </source>
</evidence>
<keyword evidence="2" id="KW-1185">Reference proteome</keyword>
<dbReference type="Proteomes" id="UP000309997">
    <property type="component" value="Unassembled WGS sequence"/>
</dbReference>
<accession>A0ACC4BLH6</accession>
<protein>
    <submittedName>
        <fullName evidence="1">Uncharacterized protein</fullName>
    </submittedName>
</protein>
<proteinExistence type="predicted"/>
<sequence>MPLLPEESTDAELAEEDLEITTSRASGRGGQNVNKDENSGDGWGSTAQELFNIVAGTWYFRFETADEAVRALHHAGAISVILSIPDSSDEAEIETCLKYSQVKKSSDILERLGLTISTQHTSTNFCVLTVPSSSMCSPEMDVFVGAGVDGWMWTAAQLDLDSMESLLKILQTISAI</sequence>
<organism evidence="1 2">
    <name type="scientific">Populus alba</name>
    <name type="common">White poplar</name>
    <dbReference type="NCBI Taxonomy" id="43335"/>
    <lineage>
        <taxon>Eukaryota</taxon>
        <taxon>Viridiplantae</taxon>
        <taxon>Streptophyta</taxon>
        <taxon>Embryophyta</taxon>
        <taxon>Tracheophyta</taxon>
        <taxon>Spermatophyta</taxon>
        <taxon>Magnoliopsida</taxon>
        <taxon>eudicotyledons</taxon>
        <taxon>Gunneridae</taxon>
        <taxon>Pentapetalae</taxon>
        <taxon>rosids</taxon>
        <taxon>fabids</taxon>
        <taxon>Malpighiales</taxon>
        <taxon>Salicaceae</taxon>
        <taxon>Saliceae</taxon>
        <taxon>Populus</taxon>
    </lineage>
</organism>
<name>A0ACC4BLH6_POPAL</name>
<gene>
    <name evidence="1" type="ORF">D5086_020466</name>
</gene>
<evidence type="ECO:0000313" key="1">
    <source>
        <dbReference type="EMBL" id="KAL3578962.1"/>
    </source>
</evidence>